<reference evidence="2" key="1">
    <citation type="submission" date="2021-05" db="EMBL/GenBank/DDBJ databases">
        <authorList>
            <person name="Khan N."/>
        </authorList>
    </citation>
    <scope>NUCLEOTIDE SEQUENCE</scope>
</reference>
<evidence type="ECO:0000313" key="2">
    <source>
        <dbReference type="EMBL" id="CAG7562539.1"/>
    </source>
</evidence>
<accession>A0A8J2NLI5</accession>
<feature type="region of interest" description="Disordered" evidence="1">
    <location>
        <begin position="285"/>
        <end position="304"/>
    </location>
</feature>
<sequence length="401" mass="46275">MDAQDAAAKARDPALHDAIASYLQTHTSAYDALVTFIKYRRQNQPPEETLDDEERRQTYNCIRGIIEKQRKVRGKKDWMVSKIQLAYLLRMGRSKLEDFSIACEKQWFLPCQGQPILDSWGSLTRHFFQPYEFHDRAGIEPLFEEPDTPIDPTQETISLCSRLDNYNCVVTGSPLSLVALIVPINWSDTDVKSECTKSLASALSVIIDNPNGEEPLEHLKTLYEHKGPTYKSWNTICIDRDLYQLWRQGLWAFKWQNAVALPEDFSKSRITLQFYWLYPKDSSQKPEATLKDENETPGLGPALTSGEDIYPIEEGWYISARDHESGRQIRSGDICTIIRLTRDIDKCKQMFDIQWEISNAACDSGFTADFNPDEEVEWDLDTEDQPSEDEEWVMAEEWKCS</sequence>
<dbReference type="AlphaFoldDB" id="A0A8J2NLI5"/>
<feature type="compositionally biased region" description="Basic and acidic residues" evidence="1">
    <location>
        <begin position="285"/>
        <end position="294"/>
    </location>
</feature>
<organism evidence="2 3">
    <name type="scientific">Fusarium equiseti</name>
    <name type="common">Fusarium scirpi</name>
    <dbReference type="NCBI Taxonomy" id="61235"/>
    <lineage>
        <taxon>Eukaryota</taxon>
        <taxon>Fungi</taxon>
        <taxon>Dikarya</taxon>
        <taxon>Ascomycota</taxon>
        <taxon>Pezizomycotina</taxon>
        <taxon>Sordariomycetes</taxon>
        <taxon>Hypocreomycetidae</taxon>
        <taxon>Hypocreales</taxon>
        <taxon>Nectriaceae</taxon>
        <taxon>Fusarium</taxon>
        <taxon>Fusarium incarnatum-equiseti species complex</taxon>
    </lineage>
</organism>
<dbReference type="EMBL" id="CAJSTJ010000151">
    <property type="protein sequence ID" value="CAG7562539.1"/>
    <property type="molecule type" value="Genomic_DNA"/>
</dbReference>
<gene>
    <name evidence="2" type="ORF">FEQUK3_LOCUS8250</name>
</gene>
<protein>
    <recommendedName>
        <fullName evidence="4">HNH nuclease domain-containing protein</fullName>
    </recommendedName>
</protein>
<evidence type="ECO:0000256" key="1">
    <source>
        <dbReference type="SAM" id="MobiDB-lite"/>
    </source>
</evidence>
<evidence type="ECO:0000313" key="3">
    <source>
        <dbReference type="Proteomes" id="UP000693738"/>
    </source>
</evidence>
<evidence type="ECO:0008006" key="4">
    <source>
        <dbReference type="Google" id="ProtNLM"/>
    </source>
</evidence>
<name>A0A8J2NLI5_FUSEQ</name>
<dbReference type="Proteomes" id="UP000693738">
    <property type="component" value="Unassembled WGS sequence"/>
</dbReference>
<proteinExistence type="predicted"/>
<comment type="caution">
    <text evidence="2">The sequence shown here is derived from an EMBL/GenBank/DDBJ whole genome shotgun (WGS) entry which is preliminary data.</text>
</comment>